<keyword evidence="4" id="KW-1185">Reference proteome</keyword>
<dbReference type="CDD" id="cd11614">
    <property type="entry name" value="SAF_CpaB_FlgA_like"/>
    <property type="match status" value="1"/>
</dbReference>
<proteinExistence type="predicted"/>
<dbReference type="OrthoDB" id="281109at2"/>
<dbReference type="Pfam" id="PF16976">
    <property type="entry name" value="RcpC"/>
    <property type="match status" value="1"/>
</dbReference>
<dbReference type="AlphaFoldDB" id="A0A517MB47"/>
<accession>A0A517MB47</accession>
<feature type="region of interest" description="Disordered" evidence="1">
    <location>
        <begin position="298"/>
        <end position="366"/>
    </location>
</feature>
<dbReference type="NCBIfam" id="TIGR03177">
    <property type="entry name" value="pilus_cpaB"/>
    <property type="match status" value="1"/>
</dbReference>
<dbReference type="Proteomes" id="UP000320672">
    <property type="component" value="Chromosome"/>
</dbReference>
<dbReference type="InterPro" id="IPR013974">
    <property type="entry name" value="SAF"/>
</dbReference>
<evidence type="ECO:0000256" key="1">
    <source>
        <dbReference type="SAM" id="MobiDB-lite"/>
    </source>
</evidence>
<dbReference type="Pfam" id="PF08666">
    <property type="entry name" value="SAF"/>
    <property type="match status" value="1"/>
</dbReference>
<dbReference type="EMBL" id="CP036262">
    <property type="protein sequence ID" value="QDS92113.1"/>
    <property type="molecule type" value="Genomic_DNA"/>
</dbReference>
<gene>
    <name evidence="3" type="ORF">FF011L_08490</name>
</gene>
<name>A0A517MB47_9BACT</name>
<dbReference type="KEGG" id="rml:FF011L_08490"/>
<dbReference type="InterPro" id="IPR017592">
    <property type="entry name" value="Pilus_assmbl_Flp-typ_CpaB"/>
</dbReference>
<organism evidence="3 4">
    <name type="scientific">Roseimaritima multifibrata</name>
    <dbReference type="NCBI Taxonomy" id="1930274"/>
    <lineage>
        <taxon>Bacteria</taxon>
        <taxon>Pseudomonadati</taxon>
        <taxon>Planctomycetota</taxon>
        <taxon>Planctomycetia</taxon>
        <taxon>Pirellulales</taxon>
        <taxon>Pirellulaceae</taxon>
        <taxon>Roseimaritima</taxon>
    </lineage>
</organism>
<protein>
    <submittedName>
        <fullName evidence="3">SAF domain protein</fullName>
    </submittedName>
</protein>
<dbReference type="InterPro" id="IPR031571">
    <property type="entry name" value="RcpC_dom"/>
</dbReference>
<evidence type="ECO:0000313" key="4">
    <source>
        <dbReference type="Proteomes" id="UP000320672"/>
    </source>
</evidence>
<dbReference type="RefSeq" id="WP_145350331.1">
    <property type="nucleotide sequence ID" value="NZ_CP036262.1"/>
</dbReference>
<evidence type="ECO:0000313" key="3">
    <source>
        <dbReference type="EMBL" id="QDS92113.1"/>
    </source>
</evidence>
<sequence length="366" mass="39832">MRSKSLLLAVAGICGTIAAVGTSKWMHAQGGVEKQQTAEIFVTVQDIEIGEQFTAENVRLEAWPLDRIPEGSMQKLEQIEGKFTNQRLYAGEPLISRKISETAGNTRRDIPRDYSVVSLQTDPATSMATLIEPGDRVNVMGFFKKGEVIPQTMTQKVLTGIRVYAVDGRKTRTEGEAISTPARSVSLLIHKRDEEAWTYANELGRIRLSLSHPDEYDNRETSDGSDVAGQEFLKWIADYGKREAEISQPTAAVAPAAPAPENTEQALRMTKMSGGMMTVYEMQNGIWVVVQSSDADTETSPTTGLISPPAQANTMPGAGTGTGTGANTSTGPDDYSYLNGSGSPFFEEEPQPGNNQRPIRALNRVR</sequence>
<reference evidence="3 4" key="1">
    <citation type="submission" date="2019-02" db="EMBL/GenBank/DDBJ databases">
        <title>Deep-cultivation of Planctomycetes and their phenomic and genomic characterization uncovers novel biology.</title>
        <authorList>
            <person name="Wiegand S."/>
            <person name="Jogler M."/>
            <person name="Boedeker C."/>
            <person name="Pinto D."/>
            <person name="Vollmers J."/>
            <person name="Rivas-Marin E."/>
            <person name="Kohn T."/>
            <person name="Peeters S.H."/>
            <person name="Heuer A."/>
            <person name="Rast P."/>
            <person name="Oberbeckmann S."/>
            <person name="Bunk B."/>
            <person name="Jeske O."/>
            <person name="Meyerdierks A."/>
            <person name="Storesund J.E."/>
            <person name="Kallscheuer N."/>
            <person name="Luecker S."/>
            <person name="Lage O.M."/>
            <person name="Pohl T."/>
            <person name="Merkel B.J."/>
            <person name="Hornburger P."/>
            <person name="Mueller R.-W."/>
            <person name="Bruemmer F."/>
            <person name="Labrenz M."/>
            <person name="Spormann A.M."/>
            <person name="Op den Camp H."/>
            <person name="Overmann J."/>
            <person name="Amann R."/>
            <person name="Jetten M.S.M."/>
            <person name="Mascher T."/>
            <person name="Medema M.H."/>
            <person name="Devos D.P."/>
            <person name="Kaster A.-K."/>
            <person name="Ovreas L."/>
            <person name="Rohde M."/>
            <person name="Galperin M.Y."/>
            <person name="Jogler C."/>
        </authorList>
    </citation>
    <scope>NUCLEOTIDE SEQUENCE [LARGE SCALE GENOMIC DNA]</scope>
    <source>
        <strain evidence="3 4">FF011L</strain>
    </source>
</reference>
<dbReference type="Gene3D" id="3.90.1210.10">
    <property type="entry name" value="Antifreeze-like/N-acetylneuraminic acid synthase C-terminal domain"/>
    <property type="match status" value="1"/>
</dbReference>
<feature type="domain" description="SAF" evidence="2">
    <location>
        <begin position="38"/>
        <end position="100"/>
    </location>
</feature>
<dbReference type="SMART" id="SM00858">
    <property type="entry name" value="SAF"/>
    <property type="match status" value="1"/>
</dbReference>
<evidence type="ECO:0000259" key="2">
    <source>
        <dbReference type="SMART" id="SM00858"/>
    </source>
</evidence>